<evidence type="ECO:0000259" key="3">
    <source>
        <dbReference type="Pfam" id="PF01494"/>
    </source>
</evidence>
<name>A0AAC9VSH8_9MYCO</name>
<dbReference type="SUPFAM" id="SSF51905">
    <property type="entry name" value="FAD/NAD(P)-binding domain"/>
    <property type="match status" value="1"/>
</dbReference>
<dbReference type="EMBL" id="CP023147">
    <property type="protein sequence ID" value="ASW89202.1"/>
    <property type="molecule type" value="Genomic_DNA"/>
</dbReference>
<accession>A0AAC9VSH8</accession>
<evidence type="ECO:0000313" key="4">
    <source>
        <dbReference type="EMBL" id="ASW89202.1"/>
    </source>
</evidence>
<sequence length="400" mass="42719">MRLCHLLFPRGRLRPLRHRAVRKPSHSRADLRGLGASVHWGWLMKVGIVGGGFAGLAAAIAFRQDGHDVTVYEKAAAPSAMGGAIALAPNALTCLSILGVRHNVVTEPWSRMAATVRARDGSILISRTLAQLAGGNEFATVPRAQLIAWLAAALPSQCVQYSANVSHVAADGTVVVGGSAQRFDLVIGADGLRSIAKKLLFADAPPPRATGITGWAWTVDRELATGFGPIWGSTADFGILPLVDGRTYVYGGSRLWDTDLRSFLAWPQPLPALILAANADEIITPEIFEARPPRQLIRGNVVLIGDAAHCMRPTFGQGAALAMEDAITLARCGAPGLARRRLRMLALYGASKAGSRFTAPGSTARESARNRALRLMPDPLFGALAGSVSRWRVPRATRRW</sequence>
<dbReference type="RefSeq" id="WP_082991266.1">
    <property type="nucleotide sequence ID" value="NZ_LZLI01000010.1"/>
</dbReference>
<dbReference type="PRINTS" id="PR00420">
    <property type="entry name" value="RNGMNOXGNASE"/>
</dbReference>
<keyword evidence="2" id="KW-0503">Monooxygenase</keyword>
<reference evidence="4 5" key="1">
    <citation type="submission" date="2017-08" db="EMBL/GenBank/DDBJ databases">
        <title>Phylogentic analysis of Mycobacterium avium complex whole genomes.</title>
        <authorList>
            <person name="Caverly L.J."/>
            <person name="Spilker T."/>
            <person name="LiPuma J."/>
        </authorList>
    </citation>
    <scope>NUCLEOTIDE SEQUENCE [LARGE SCALE GENOMIC DNA]</scope>
    <source>
        <strain evidence="4 5">FLAC0026</strain>
    </source>
</reference>
<dbReference type="AlphaFoldDB" id="A0AAC9VSH8"/>
<dbReference type="InterPro" id="IPR036188">
    <property type="entry name" value="FAD/NAD-bd_sf"/>
</dbReference>
<protein>
    <recommendedName>
        <fullName evidence="3">FAD-binding domain-containing protein</fullName>
    </recommendedName>
</protein>
<dbReference type="GO" id="GO:0071949">
    <property type="term" value="F:FAD binding"/>
    <property type="evidence" value="ECO:0007669"/>
    <property type="project" value="InterPro"/>
</dbReference>
<dbReference type="PANTHER" id="PTHR13789">
    <property type="entry name" value="MONOOXYGENASE"/>
    <property type="match status" value="1"/>
</dbReference>
<proteinExistence type="predicted"/>
<keyword evidence="1" id="KW-0560">Oxidoreductase</keyword>
<feature type="domain" description="FAD-binding" evidence="3">
    <location>
        <begin position="294"/>
        <end position="331"/>
    </location>
</feature>
<dbReference type="InterPro" id="IPR050493">
    <property type="entry name" value="FAD-dep_Monooxygenase_BioMet"/>
</dbReference>
<dbReference type="KEGG" id="mmal:CKJ54_04250"/>
<dbReference type="GO" id="GO:0004497">
    <property type="term" value="F:monooxygenase activity"/>
    <property type="evidence" value="ECO:0007669"/>
    <property type="project" value="UniProtKB-KW"/>
</dbReference>
<gene>
    <name evidence="4" type="ORF">CKJ54_04250</name>
</gene>
<dbReference type="PANTHER" id="PTHR13789:SF309">
    <property type="entry name" value="PUTATIVE (AFU_ORTHOLOGUE AFUA_6G14510)-RELATED"/>
    <property type="match status" value="1"/>
</dbReference>
<dbReference type="Pfam" id="PF01494">
    <property type="entry name" value="FAD_binding_3"/>
    <property type="match status" value="2"/>
</dbReference>
<dbReference type="Gene3D" id="3.50.50.60">
    <property type="entry name" value="FAD/NAD(P)-binding domain"/>
    <property type="match status" value="1"/>
</dbReference>
<evidence type="ECO:0000256" key="1">
    <source>
        <dbReference type="ARBA" id="ARBA00023002"/>
    </source>
</evidence>
<evidence type="ECO:0000256" key="2">
    <source>
        <dbReference type="ARBA" id="ARBA00023033"/>
    </source>
</evidence>
<organism evidence="4 5">
    <name type="scientific">Mycobacterium marseillense</name>
    <dbReference type="NCBI Taxonomy" id="701042"/>
    <lineage>
        <taxon>Bacteria</taxon>
        <taxon>Bacillati</taxon>
        <taxon>Actinomycetota</taxon>
        <taxon>Actinomycetes</taxon>
        <taxon>Mycobacteriales</taxon>
        <taxon>Mycobacteriaceae</taxon>
        <taxon>Mycobacterium</taxon>
        <taxon>Mycobacterium avium complex (MAC)</taxon>
    </lineage>
</organism>
<dbReference type="Proteomes" id="UP000216246">
    <property type="component" value="Chromosome"/>
</dbReference>
<feature type="domain" description="FAD-binding" evidence="3">
    <location>
        <begin position="45"/>
        <end position="204"/>
    </location>
</feature>
<evidence type="ECO:0000313" key="5">
    <source>
        <dbReference type="Proteomes" id="UP000216246"/>
    </source>
</evidence>
<dbReference type="InterPro" id="IPR002938">
    <property type="entry name" value="FAD-bd"/>
</dbReference>